<dbReference type="InterPro" id="IPR009057">
    <property type="entry name" value="Homeodomain-like_sf"/>
</dbReference>
<comment type="similarity">
    <text evidence="8">Belongs to the Nanog homeobox family.</text>
</comment>
<dbReference type="GO" id="GO:0008406">
    <property type="term" value="P:gonad development"/>
    <property type="evidence" value="ECO:0007669"/>
    <property type="project" value="Ensembl"/>
</dbReference>
<evidence type="ECO:0000256" key="4">
    <source>
        <dbReference type="ARBA" id="ARBA00023125"/>
    </source>
</evidence>
<keyword evidence="7 13" id="KW-0539">Nucleus</keyword>
<dbReference type="OMA" id="AWSNHSW"/>
<dbReference type="GeneTree" id="ENSGT00670000098076"/>
<dbReference type="GO" id="GO:0030509">
    <property type="term" value="P:BMP signaling pathway"/>
    <property type="evidence" value="ECO:0007669"/>
    <property type="project" value="Ensembl"/>
</dbReference>
<feature type="domain" description="Homeobox" evidence="16">
    <location>
        <begin position="92"/>
        <end position="152"/>
    </location>
</feature>
<dbReference type="GO" id="GO:2000035">
    <property type="term" value="P:regulation of stem cell division"/>
    <property type="evidence" value="ECO:0007669"/>
    <property type="project" value="Ensembl"/>
</dbReference>
<comment type="function">
    <text evidence="9">Transcription regulator involved in inner cell mass and embryonic stem (ES) cells proliferation and self-renewal. Imposes pluripotency on ES cells and prevents their differentiation towards extraembryonic endoderm and trophectoderm lineages. Blocks bone morphogenetic protein-induced mesoderm differentiation of ES cells by physically interacting with SMAD1 and interfering with the recruitment of coactivators to the active SMAD transcriptional complexes. Acts as a transcriptional activator or repressor. Binds optimally to the DNA consensus sequence 5'-TAAT[GT][GT]-3' or 5'-[CG][GA][CG]C[GC]ATTAN[GC]-3'. Binds to the POU5F1/OCT4 promoter. Able to autorepress its expression in differentiating (ES) cells: binds to its own promoter following interaction with ZNF281/ZFP281, leading to recruitment of the NuRD complex and subsequent repression of expression. When overexpressed, promotes cells to enter into S phase and proliferation.</text>
</comment>
<dbReference type="CDD" id="cd00086">
    <property type="entry name" value="homeodomain"/>
    <property type="match status" value="1"/>
</dbReference>
<dbReference type="InterPro" id="IPR050460">
    <property type="entry name" value="Distal-less_Homeobox_TF"/>
</dbReference>
<dbReference type="GO" id="GO:0043697">
    <property type="term" value="P:cell dedifferentiation"/>
    <property type="evidence" value="ECO:0007669"/>
    <property type="project" value="Ensembl"/>
</dbReference>
<feature type="DNA-binding region" description="Homeobox" evidence="13">
    <location>
        <begin position="94"/>
        <end position="153"/>
    </location>
</feature>
<dbReference type="PANTHER" id="PTHR24327">
    <property type="entry name" value="HOMEOBOX PROTEIN"/>
    <property type="match status" value="1"/>
</dbReference>
<dbReference type="FunCoup" id="H0VDD3">
    <property type="interactions" value="805"/>
</dbReference>
<dbReference type="eggNOG" id="KOG0491">
    <property type="taxonomic scope" value="Eukaryota"/>
</dbReference>
<reference evidence="17" key="2">
    <citation type="submission" date="2025-08" db="UniProtKB">
        <authorList>
            <consortium name="Ensembl"/>
        </authorList>
    </citation>
    <scope>IDENTIFICATION</scope>
    <source>
        <strain evidence="17">2N</strain>
    </source>
</reference>
<dbReference type="GO" id="GO:0001228">
    <property type="term" value="F:DNA-binding transcription activator activity, RNA polymerase II-specific"/>
    <property type="evidence" value="ECO:0007669"/>
    <property type="project" value="Ensembl"/>
</dbReference>
<dbReference type="Gene3D" id="1.10.10.60">
    <property type="entry name" value="Homeodomain-like"/>
    <property type="match status" value="1"/>
</dbReference>
<dbReference type="AlphaFoldDB" id="H0VDD3"/>
<dbReference type="InterPro" id="IPR017970">
    <property type="entry name" value="Homeobox_CS"/>
</dbReference>
<dbReference type="GO" id="GO:0003682">
    <property type="term" value="F:chromatin binding"/>
    <property type="evidence" value="ECO:0007669"/>
    <property type="project" value="Ensembl"/>
</dbReference>
<dbReference type="FunFam" id="1.10.10.60:FF:000203">
    <property type="entry name" value="Nanog homeobox transcription factor"/>
    <property type="match status" value="1"/>
</dbReference>
<evidence type="ECO:0000256" key="13">
    <source>
        <dbReference type="PROSITE-ProRule" id="PRU00108"/>
    </source>
</evidence>
<feature type="region of interest" description="Disordered" evidence="15">
    <location>
        <begin position="1"/>
        <end position="97"/>
    </location>
</feature>
<evidence type="ECO:0000256" key="14">
    <source>
        <dbReference type="RuleBase" id="RU000682"/>
    </source>
</evidence>
<gene>
    <name evidence="17" type="primary">LOC100731016</name>
</gene>
<organism evidence="17 18">
    <name type="scientific">Cavia porcellus</name>
    <name type="common">Guinea pig</name>
    <dbReference type="NCBI Taxonomy" id="10141"/>
    <lineage>
        <taxon>Eukaryota</taxon>
        <taxon>Metazoa</taxon>
        <taxon>Chordata</taxon>
        <taxon>Craniata</taxon>
        <taxon>Vertebrata</taxon>
        <taxon>Euteleostomi</taxon>
        <taxon>Mammalia</taxon>
        <taxon>Eutheria</taxon>
        <taxon>Euarchontoglires</taxon>
        <taxon>Glires</taxon>
        <taxon>Rodentia</taxon>
        <taxon>Hystricomorpha</taxon>
        <taxon>Caviidae</taxon>
        <taxon>Cavia</taxon>
    </lineage>
</organism>
<comment type="subunit">
    <text evidence="10">Interacts with SMAD1. Interacts with SALL4. Interacts with ZNF281/ZFP281. Interacts with PCGF1. Interacts with ESRRB; reciprocally modulates their transcriptional activities. Interacts with NSD2.</text>
</comment>
<evidence type="ECO:0000256" key="5">
    <source>
        <dbReference type="ARBA" id="ARBA00023155"/>
    </source>
</evidence>
<dbReference type="VEuPathDB" id="HostDB:ENSCPOG00000008888"/>
<dbReference type="PROSITE" id="PS00027">
    <property type="entry name" value="HOMEOBOX_1"/>
    <property type="match status" value="1"/>
</dbReference>
<dbReference type="GO" id="GO:0045931">
    <property type="term" value="P:positive regulation of mitotic cell cycle"/>
    <property type="evidence" value="ECO:0007669"/>
    <property type="project" value="Ensembl"/>
</dbReference>
<dbReference type="GO" id="GO:0001710">
    <property type="term" value="P:mesodermal cell fate commitment"/>
    <property type="evidence" value="ECO:0007669"/>
    <property type="project" value="Ensembl"/>
</dbReference>
<dbReference type="GO" id="GO:0010467">
    <property type="term" value="P:gene expression"/>
    <property type="evidence" value="ECO:0007669"/>
    <property type="project" value="Ensembl"/>
</dbReference>
<evidence type="ECO:0000256" key="3">
    <source>
        <dbReference type="ARBA" id="ARBA00023015"/>
    </source>
</evidence>
<evidence type="ECO:0000256" key="6">
    <source>
        <dbReference type="ARBA" id="ARBA00023163"/>
    </source>
</evidence>
<accession>H0VDD3</accession>
<keyword evidence="3" id="KW-0805">Transcription regulation</keyword>
<keyword evidence="18" id="KW-1185">Reference proteome</keyword>
<dbReference type="GO" id="GO:0010454">
    <property type="term" value="P:negative regulation of cell fate commitment"/>
    <property type="evidence" value="ECO:0007669"/>
    <property type="project" value="Ensembl"/>
</dbReference>
<name>H0VDD3_CAVPO</name>
<proteinExistence type="inferred from homology"/>
<evidence type="ECO:0000256" key="9">
    <source>
        <dbReference type="ARBA" id="ARBA00057994"/>
    </source>
</evidence>
<dbReference type="GO" id="GO:0017145">
    <property type="term" value="P:stem cell division"/>
    <property type="evidence" value="ECO:0007669"/>
    <property type="project" value="Ensembl"/>
</dbReference>
<evidence type="ECO:0000256" key="10">
    <source>
        <dbReference type="ARBA" id="ARBA00065278"/>
    </source>
</evidence>
<dbReference type="SUPFAM" id="SSF46689">
    <property type="entry name" value="Homeodomain-like"/>
    <property type="match status" value="1"/>
</dbReference>
<dbReference type="InParanoid" id="H0VDD3"/>
<reference evidence="17" key="3">
    <citation type="submission" date="2025-09" db="UniProtKB">
        <authorList>
            <consortium name="Ensembl"/>
        </authorList>
    </citation>
    <scope>IDENTIFICATION</scope>
    <source>
        <strain evidence="17">2N</strain>
    </source>
</reference>
<evidence type="ECO:0000259" key="16">
    <source>
        <dbReference type="PROSITE" id="PS50071"/>
    </source>
</evidence>
<dbReference type="GO" id="GO:0030514">
    <property type="term" value="P:negative regulation of BMP signaling pathway"/>
    <property type="evidence" value="ECO:0007669"/>
    <property type="project" value="Ensembl"/>
</dbReference>
<dbReference type="GO" id="GO:0009880">
    <property type="term" value="P:embryonic pattern specification"/>
    <property type="evidence" value="ECO:0007669"/>
    <property type="project" value="Ensembl"/>
</dbReference>
<dbReference type="PANTHER" id="PTHR24327:SF72">
    <property type="entry name" value="HOMEOBOX PROTEIN NANOG"/>
    <property type="match status" value="1"/>
</dbReference>
<dbReference type="GO" id="GO:0005654">
    <property type="term" value="C:nucleoplasm"/>
    <property type="evidence" value="ECO:0007669"/>
    <property type="project" value="Ensembl"/>
</dbReference>
<keyword evidence="4 13" id="KW-0238">DNA-binding</keyword>
<dbReference type="STRING" id="10141.ENSCPOP00000007983"/>
<dbReference type="GO" id="GO:0000978">
    <property type="term" value="F:RNA polymerase II cis-regulatory region sequence-specific DNA binding"/>
    <property type="evidence" value="ECO:0007669"/>
    <property type="project" value="Ensembl"/>
</dbReference>
<evidence type="ECO:0000256" key="8">
    <source>
        <dbReference type="ARBA" id="ARBA00043992"/>
    </source>
</evidence>
<dbReference type="GO" id="GO:0001010">
    <property type="term" value="F:RNA polymerase II sequence-specific DNA-binding transcription factor recruiting activity"/>
    <property type="evidence" value="ECO:0007669"/>
    <property type="project" value="Ensembl"/>
</dbReference>
<dbReference type="PROSITE" id="PS50071">
    <property type="entry name" value="HOMEOBOX_2"/>
    <property type="match status" value="1"/>
</dbReference>
<dbReference type="InterPro" id="IPR001356">
    <property type="entry name" value="HD"/>
</dbReference>
<evidence type="ECO:0000313" key="18">
    <source>
        <dbReference type="Proteomes" id="UP000005447"/>
    </source>
</evidence>
<dbReference type="GO" id="GO:0048863">
    <property type="term" value="P:stem cell differentiation"/>
    <property type="evidence" value="ECO:0007669"/>
    <property type="project" value="Ensembl"/>
</dbReference>
<keyword evidence="5 13" id="KW-0371">Homeobox</keyword>
<dbReference type="EMBL" id="AAKN02030775">
    <property type="status" value="NOT_ANNOTATED_CDS"/>
    <property type="molecule type" value="Genomic_DNA"/>
</dbReference>
<comment type="subcellular location">
    <subcellularLocation>
        <location evidence="1 13 14">Nucleus</location>
    </subcellularLocation>
</comment>
<evidence type="ECO:0000256" key="15">
    <source>
        <dbReference type="SAM" id="MobiDB-lite"/>
    </source>
</evidence>
<keyword evidence="6" id="KW-0804">Transcription</keyword>
<reference evidence="18" key="1">
    <citation type="journal article" date="2011" name="Nature">
        <title>A high-resolution map of human evolutionary constraint using 29 mammals.</title>
        <authorList>
            <person name="Lindblad-Toh K."/>
            <person name="Garber M."/>
            <person name="Zuk O."/>
            <person name="Lin M.F."/>
            <person name="Parker B.J."/>
            <person name="Washietl S."/>
            <person name="Kheradpour P."/>
            <person name="Ernst J."/>
            <person name="Jordan G."/>
            <person name="Mauceli E."/>
            <person name="Ward L.D."/>
            <person name="Lowe C.B."/>
            <person name="Holloway A.K."/>
            <person name="Clamp M."/>
            <person name="Gnerre S."/>
            <person name="Alfoldi J."/>
            <person name="Beal K."/>
            <person name="Chang J."/>
            <person name="Clawson H."/>
            <person name="Cuff J."/>
            <person name="Di Palma F."/>
            <person name="Fitzgerald S."/>
            <person name="Flicek P."/>
            <person name="Guttman M."/>
            <person name="Hubisz M.J."/>
            <person name="Jaffe D.B."/>
            <person name="Jungreis I."/>
            <person name="Kent W.J."/>
            <person name="Kostka D."/>
            <person name="Lara M."/>
            <person name="Martins A.L."/>
            <person name="Massingham T."/>
            <person name="Moltke I."/>
            <person name="Raney B.J."/>
            <person name="Rasmussen M.D."/>
            <person name="Robinson J."/>
            <person name="Stark A."/>
            <person name="Vilella A.J."/>
            <person name="Wen J."/>
            <person name="Xie X."/>
            <person name="Zody M.C."/>
            <person name="Baldwin J."/>
            <person name="Bloom T."/>
            <person name="Chin C.W."/>
            <person name="Heiman D."/>
            <person name="Nicol R."/>
            <person name="Nusbaum C."/>
            <person name="Young S."/>
            <person name="Wilkinson J."/>
            <person name="Worley K.C."/>
            <person name="Kovar C.L."/>
            <person name="Muzny D.M."/>
            <person name="Gibbs R.A."/>
            <person name="Cree A."/>
            <person name="Dihn H.H."/>
            <person name="Fowler G."/>
            <person name="Jhangiani S."/>
            <person name="Joshi V."/>
            <person name="Lee S."/>
            <person name="Lewis L.R."/>
            <person name="Nazareth L.V."/>
            <person name="Okwuonu G."/>
            <person name="Santibanez J."/>
            <person name="Warren W.C."/>
            <person name="Mardis E.R."/>
            <person name="Weinstock G.M."/>
            <person name="Wilson R.K."/>
            <person name="Delehaunty K."/>
            <person name="Dooling D."/>
            <person name="Fronik C."/>
            <person name="Fulton L."/>
            <person name="Fulton B."/>
            <person name="Graves T."/>
            <person name="Minx P."/>
            <person name="Sodergren E."/>
            <person name="Birney E."/>
            <person name="Margulies E.H."/>
            <person name="Herrero J."/>
            <person name="Green E.D."/>
            <person name="Haussler D."/>
            <person name="Siepel A."/>
            <person name="Goldman N."/>
            <person name="Pollard K.S."/>
            <person name="Pedersen J.S."/>
            <person name="Lander E.S."/>
            <person name="Kellis M."/>
        </authorList>
    </citation>
    <scope>NUCLEOTIDE SEQUENCE [LARGE SCALE GENOMIC DNA]</scope>
    <source>
        <strain evidence="18">2N</strain>
    </source>
</reference>
<dbReference type="GO" id="GO:0035019">
    <property type="term" value="P:somatic stem cell population maintenance"/>
    <property type="evidence" value="ECO:0007669"/>
    <property type="project" value="Ensembl"/>
</dbReference>
<evidence type="ECO:0000256" key="11">
    <source>
        <dbReference type="ARBA" id="ARBA00072295"/>
    </source>
</evidence>
<dbReference type="GO" id="GO:2000737">
    <property type="term" value="P:negative regulation of stem cell differentiation"/>
    <property type="evidence" value="ECO:0007669"/>
    <property type="project" value="Ensembl"/>
</dbReference>
<protein>
    <recommendedName>
        <fullName evidence="11">Homeobox protein NANOG</fullName>
    </recommendedName>
    <alternativeName>
        <fullName evidence="12">Homeobox transcription factor Nanog</fullName>
    </alternativeName>
</protein>
<dbReference type="Ensembl" id="ENSCPOT00000008968.3">
    <property type="protein sequence ID" value="ENSCPOP00000007983.3"/>
    <property type="gene ID" value="ENSCPOG00000008888.4"/>
</dbReference>
<evidence type="ECO:0000256" key="12">
    <source>
        <dbReference type="ARBA" id="ARBA00080757"/>
    </source>
</evidence>
<evidence type="ECO:0000256" key="7">
    <source>
        <dbReference type="ARBA" id="ARBA00023242"/>
    </source>
</evidence>
<dbReference type="GO" id="GO:0001227">
    <property type="term" value="F:DNA-binding transcription repressor activity, RNA polymerase II-specific"/>
    <property type="evidence" value="ECO:0007669"/>
    <property type="project" value="Ensembl"/>
</dbReference>
<dbReference type="HOGENOM" id="CLU_086240_0_0_1"/>
<dbReference type="GO" id="GO:0000785">
    <property type="term" value="C:chromatin"/>
    <property type="evidence" value="ECO:0007669"/>
    <property type="project" value="Ensembl"/>
</dbReference>
<evidence type="ECO:0000256" key="1">
    <source>
        <dbReference type="ARBA" id="ARBA00004123"/>
    </source>
</evidence>
<evidence type="ECO:0000313" key="17">
    <source>
        <dbReference type="Ensembl" id="ENSCPOP00000007983.3"/>
    </source>
</evidence>
<dbReference type="GO" id="GO:0032526">
    <property type="term" value="P:response to retinoic acid"/>
    <property type="evidence" value="ECO:0007669"/>
    <property type="project" value="Ensembl"/>
</dbReference>
<dbReference type="SMART" id="SM00389">
    <property type="entry name" value="HOX"/>
    <property type="match status" value="1"/>
</dbReference>
<dbReference type="Bgee" id="ENSCPOG00000008888">
    <property type="expression patterns" value="Expressed in testis and 1 other cell type or tissue"/>
</dbReference>
<keyword evidence="2" id="KW-0677">Repeat</keyword>
<dbReference type="Proteomes" id="UP000005447">
    <property type="component" value="Unassembled WGS sequence"/>
</dbReference>
<dbReference type="Pfam" id="PF00046">
    <property type="entry name" value="Homeodomain"/>
    <property type="match status" value="1"/>
</dbReference>
<sequence>MSVAPDCPPSLSCSEAAGSGDPSPTPEVPRPAETCGALQPPEAEQPLAESASPIPSSGDLPLQETPDSSTSPCATLPSSLEASDRKEGKGPPKKQKIRTVFSETQLYVLRDRFQRQQYLSLQQMQELSSLLNLSYKQVKTWFQNQRMKCKRWQKSTGLQNGAGAPEKVPAPAEYPGVCSNYAQSCLVNTSGNLPMWGNQTWNNSAWSSQTWGSQSWGNHSWNTQSWCPQTWNSPFPSCEEESLQPCLPFPQNFPASDLEAMLEVVGDSHKYFNTPQDLDLFLNYAG</sequence>
<feature type="compositionally biased region" description="Polar residues" evidence="15">
    <location>
        <begin position="65"/>
        <end position="81"/>
    </location>
</feature>
<evidence type="ECO:0000256" key="2">
    <source>
        <dbReference type="ARBA" id="ARBA00022737"/>
    </source>
</evidence>
<dbReference type="GO" id="GO:0008284">
    <property type="term" value="P:positive regulation of cell population proliferation"/>
    <property type="evidence" value="ECO:0007669"/>
    <property type="project" value="Ensembl"/>
</dbReference>